<evidence type="ECO:0000256" key="2">
    <source>
        <dbReference type="ARBA" id="ARBA00022679"/>
    </source>
</evidence>
<keyword evidence="1 6" id="KW-0489">Methyltransferase</keyword>
<organism evidence="6 7">
    <name type="scientific">Tranquillimonas rosea</name>
    <dbReference type="NCBI Taxonomy" id="641238"/>
    <lineage>
        <taxon>Bacteria</taxon>
        <taxon>Pseudomonadati</taxon>
        <taxon>Pseudomonadota</taxon>
        <taxon>Alphaproteobacteria</taxon>
        <taxon>Rhodobacterales</taxon>
        <taxon>Roseobacteraceae</taxon>
        <taxon>Tranquillimonas</taxon>
    </lineage>
</organism>
<protein>
    <submittedName>
        <fullName evidence="6">Demethylspheroidene O-methyltransferase</fullName>
    </submittedName>
</protein>
<dbReference type="InterPro" id="IPR036388">
    <property type="entry name" value="WH-like_DNA-bd_sf"/>
</dbReference>
<dbReference type="PANTHER" id="PTHR43712">
    <property type="entry name" value="PUTATIVE (AFU_ORTHOLOGUE AFUA_4G14580)-RELATED"/>
    <property type="match status" value="1"/>
</dbReference>
<keyword evidence="3" id="KW-0949">S-adenosyl-L-methionine</keyword>
<dbReference type="InterPro" id="IPR012967">
    <property type="entry name" value="COMT_dimerisation"/>
</dbReference>
<sequence>MRRSRPGWAALRNRLVASPRFQAWAARWPLVRRISGHEGTALFGLVSGFVQSQCLAALVEFEIFELLMEDRLDADAVARHRGLPRDRARVLLQAGAALKLLDRRGDGYMTARRGAALMGVPGLTAMISHHAVLYRDLSDPVAFFRGETETELAHFWPYVLGAEGADDAQAARYSALMSDSQGLVADETLDAVRLRGVRHLMDVGGGSGAFLRAVAARYPALDLTLFDLPQVAPVARKALAAHGLDGRIALESGSFRDESLPRGADAISLVRVLYDHGDDTVGALLVRVHDALPPGGRVIVSEPMSGGARPESAGDVYFATYTLAMRTGRARSADEIAAALRAAGFGAVRHRPTTRPFVTSVVEAWKPVSQD</sequence>
<dbReference type="SUPFAM" id="SSF46785">
    <property type="entry name" value="Winged helix' DNA-binding domain"/>
    <property type="match status" value="1"/>
</dbReference>
<feature type="domain" description="O-methyltransferase C-terminal" evidence="4">
    <location>
        <begin position="134"/>
        <end position="345"/>
    </location>
</feature>
<proteinExistence type="predicted"/>
<evidence type="ECO:0000256" key="1">
    <source>
        <dbReference type="ARBA" id="ARBA00022603"/>
    </source>
</evidence>
<dbReference type="Proteomes" id="UP000198885">
    <property type="component" value="Unassembled WGS sequence"/>
</dbReference>
<name>A0A1H9SJN2_9RHOB</name>
<evidence type="ECO:0000313" key="6">
    <source>
        <dbReference type="EMBL" id="SER85172.1"/>
    </source>
</evidence>
<dbReference type="PROSITE" id="PS51683">
    <property type="entry name" value="SAM_OMT_II"/>
    <property type="match status" value="1"/>
</dbReference>
<dbReference type="Pfam" id="PF00891">
    <property type="entry name" value="Methyltransf_2"/>
    <property type="match status" value="1"/>
</dbReference>
<dbReference type="InterPro" id="IPR016461">
    <property type="entry name" value="COMT-like"/>
</dbReference>
<evidence type="ECO:0000259" key="4">
    <source>
        <dbReference type="Pfam" id="PF00891"/>
    </source>
</evidence>
<dbReference type="STRING" id="641238.SAMN04490244_103243"/>
<gene>
    <name evidence="6" type="ORF">SAMN04490244_103243</name>
</gene>
<keyword evidence="2 6" id="KW-0808">Transferase</keyword>
<keyword evidence="7" id="KW-1185">Reference proteome</keyword>
<dbReference type="Gene3D" id="1.10.10.10">
    <property type="entry name" value="Winged helix-like DNA-binding domain superfamily/Winged helix DNA-binding domain"/>
    <property type="match status" value="1"/>
</dbReference>
<dbReference type="OrthoDB" id="7418600at2"/>
<dbReference type="EMBL" id="FOGU01000003">
    <property type="protein sequence ID" value="SER85172.1"/>
    <property type="molecule type" value="Genomic_DNA"/>
</dbReference>
<dbReference type="GO" id="GO:0008171">
    <property type="term" value="F:O-methyltransferase activity"/>
    <property type="evidence" value="ECO:0007669"/>
    <property type="project" value="InterPro"/>
</dbReference>
<accession>A0A1H9SJN2</accession>
<dbReference type="CDD" id="cd02440">
    <property type="entry name" value="AdoMet_MTases"/>
    <property type="match status" value="1"/>
</dbReference>
<dbReference type="RefSeq" id="WP_092690391.1">
    <property type="nucleotide sequence ID" value="NZ_FOGU01000003.1"/>
</dbReference>
<feature type="domain" description="O-methyltransferase dimerisation" evidence="5">
    <location>
        <begin position="45"/>
        <end position="110"/>
    </location>
</feature>
<dbReference type="InterPro" id="IPR036390">
    <property type="entry name" value="WH_DNA-bd_sf"/>
</dbReference>
<reference evidence="6 7" key="1">
    <citation type="submission" date="2016-10" db="EMBL/GenBank/DDBJ databases">
        <authorList>
            <person name="de Groot N.N."/>
        </authorList>
    </citation>
    <scope>NUCLEOTIDE SEQUENCE [LARGE SCALE GENOMIC DNA]</scope>
    <source>
        <strain evidence="6 7">DSM 23042</strain>
    </source>
</reference>
<dbReference type="Gene3D" id="1.10.287.1350">
    <property type="match status" value="1"/>
</dbReference>
<dbReference type="GO" id="GO:0032259">
    <property type="term" value="P:methylation"/>
    <property type="evidence" value="ECO:0007669"/>
    <property type="project" value="UniProtKB-KW"/>
</dbReference>
<evidence type="ECO:0000313" key="7">
    <source>
        <dbReference type="Proteomes" id="UP000198885"/>
    </source>
</evidence>
<evidence type="ECO:0000256" key="3">
    <source>
        <dbReference type="ARBA" id="ARBA00022691"/>
    </source>
</evidence>
<dbReference type="Gene3D" id="3.40.50.150">
    <property type="entry name" value="Vaccinia Virus protein VP39"/>
    <property type="match status" value="1"/>
</dbReference>
<dbReference type="GO" id="GO:0046983">
    <property type="term" value="F:protein dimerization activity"/>
    <property type="evidence" value="ECO:0007669"/>
    <property type="project" value="InterPro"/>
</dbReference>
<dbReference type="InterPro" id="IPR001077">
    <property type="entry name" value="COMT_C"/>
</dbReference>
<dbReference type="PIRSF" id="PIRSF005739">
    <property type="entry name" value="O-mtase"/>
    <property type="match status" value="1"/>
</dbReference>
<dbReference type="InterPro" id="IPR029063">
    <property type="entry name" value="SAM-dependent_MTases_sf"/>
</dbReference>
<dbReference type="PANTHER" id="PTHR43712:SF2">
    <property type="entry name" value="O-METHYLTRANSFERASE CICE"/>
    <property type="match status" value="1"/>
</dbReference>
<evidence type="ECO:0000259" key="5">
    <source>
        <dbReference type="Pfam" id="PF08100"/>
    </source>
</evidence>
<dbReference type="SUPFAM" id="SSF53335">
    <property type="entry name" value="S-adenosyl-L-methionine-dependent methyltransferases"/>
    <property type="match status" value="1"/>
</dbReference>
<dbReference type="Pfam" id="PF08100">
    <property type="entry name" value="Dimerisation"/>
    <property type="match status" value="1"/>
</dbReference>
<dbReference type="AlphaFoldDB" id="A0A1H9SJN2"/>